<name>A0A4Y9SRK5_9BURK</name>
<dbReference type="AlphaFoldDB" id="A0A4Y9SRK5"/>
<keyword evidence="2" id="KW-0175">Coiled coil</keyword>
<comment type="caution">
    <text evidence="4">The sequence shown here is derived from an EMBL/GenBank/DDBJ whole genome shotgun (WGS) entry which is preliminary data.</text>
</comment>
<evidence type="ECO:0000313" key="5">
    <source>
        <dbReference type="Proteomes" id="UP000297258"/>
    </source>
</evidence>
<organism evidence="4 5">
    <name type="scientific">Massilia horti</name>
    <dbReference type="NCBI Taxonomy" id="2562153"/>
    <lineage>
        <taxon>Bacteria</taxon>
        <taxon>Pseudomonadati</taxon>
        <taxon>Pseudomonadota</taxon>
        <taxon>Betaproteobacteria</taxon>
        <taxon>Burkholderiales</taxon>
        <taxon>Oxalobacteraceae</taxon>
        <taxon>Telluria group</taxon>
        <taxon>Massilia</taxon>
    </lineage>
</organism>
<dbReference type="OrthoDB" id="9791261at2"/>
<dbReference type="PANTHER" id="PTHR30203">
    <property type="entry name" value="OUTER MEMBRANE CATION EFFLUX PROTEIN"/>
    <property type="match status" value="1"/>
</dbReference>
<dbReference type="InterPro" id="IPR003423">
    <property type="entry name" value="OMP_efflux"/>
</dbReference>
<evidence type="ECO:0000256" key="2">
    <source>
        <dbReference type="SAM" id="Coils"/>
    </source>
</evidence>
<proteinExistence type="inferred from homology"/>
<keyword evidence="5" id="KW-1185">Reference proteome</keyword>
<feature type="region of interest" description="Disordered" evidence="3">
    <location>
        <begin position="1"/>
        <end position="29"/>
    </location>
</feature>
<gene>
    <name evidence="4" type="ORF">E4O92_19570</name>
</gene>
<sequence length="494" mass="53736">MIRRDQGARILPSPSQSFEPRQSARGTATKRQLGKAAVALLCLLLSSCAHQRYDPRPVSLDGIASQIEAHSLDSPELRAFVQAHYPDKAWPPAQWDLDALTLVAFFYNPDLQAARARLASADAAQITAAQRPNPVLGLSSQRTLNQMAGISPWTLGLLLDIPIETAGKRGYRMGEAAQLAQSAQLQLAGAAWDVRSQLRTQLLALWSLSGKAQLVRRQAELEQTLSTMLEKRLAEGYASAWELNQQRLAALQSTRDALAAERDALAARVKLAAILGLKADAFAHAQLDLAAFDRQTPEPPAQAIRRQALLGRADVRSGLAQYEASQAALQREVAKQYPDLHLGPAYTFDQGADKLGFDLSNIELPIFNRNEGPIAEARARRQEAEAKVRQLEAKAFFDADSALVAYHGAHAIFQQAATQLAVQRRQLGVAGRALELGADDRMALVLAEKAELAARLAQFDATFQVQQALGQIEDAMQLPLTSTMIPLPPNPPAK</sequence>
<evidence type="ECO:0000313" key="4">
    <source>
        <dbReference type="EMBL" id="TFW29105.1"/>
    </source>
</evidence>
<dbReference type="PANTHER" id="PTHR30203:SF24">
    <property type="entry name" value="BLR4935 PROTEIN"/>
    <property type="match status" value="1"/>
</dbReference>
<comment type="similarity">
    <text evidence="1">Belongs to the outer membrane factor (OMF) (TC 1.B.17) family.</text>
</comment>
<feature type="coiled-coil region" evidence="2">
    <location>
        <begin position="211"/>
        <end position="268"/>
    </location>
</feature>
<evidence type="ECO:0000256" key="3">
    <source>
        <dbReference type="SAM" id="MobiDB-lite"/>
    </source>
</evidence>
<accession>A0A4Y9SRK5</accession>
<dbReference type="EMBL" id="SPUM01000130">
    <property type="protein sequence ID" value="TFW29105.1"/>
    <property type="molecule type" value="Genomic_DNA"/>
</dbReference>
<dbReference type="Gene3D" id="1.20.1600.10">
    <property type="entry name" value="Outer membrane efflux proteins (OEP)"/>
    <property type="match status" value="1"/>
</dbReference>
<protein>
    <submittedName>
        <fullName evidence="4">TolC family protein</fullName>
    </submittedName>
</protein>
<feature type="compositionally biased region" description="Polar residues" evidence="3">
    <location>
        <begin position="13"/>
        <end position="29"/>
    </location>
</feature>
<dbReference type="GO" id="GO:0015562">
    <property type="term" value="F:efflux transmembrane transporter activity"/>
    <property type="evidence" value="ECO:0007669"/>
    <property type="project" value="InterPro"/>
</dbReference>
<evidence type="ECO:0000256" key="1">
    <source>
        <dbReference type="ARBA" id="ARBA00007613"/>
    </source>
</evidence>
<dbReference type="Proteomes" id="UP000297258">
    <property type="component" value="Unassembled WGS sequence"/>
</dbReference>
<dbReference type="Pfam" id="PF02321">
    <property type="entry name" value="OEP"/>
    <property type="match status" value="1"/>
</dbReference>
<dbReference type="SUPFAM" id="SSF56954">
    <property type="entry name" value="Outer membrane efflux proteins (OEP)"/>
    <property type="match status" value="1"/>
</dbReference>
<dbReference type="InterPro" id="IPR010131">
    <property type="entry name" value="MdtP/NodT-like"/>
</dbReference>
<reference evidence="4 5" key="1">
    <citation type="submission" date="2019-03" db="EMBL/GenBank/DDBJ databases">
        <title>Draft genome of Massilia hortus sp. nov., a novel bacterial species of the Oxalobacteraceae family.</title>
        <authorList>
            <person name="Peta V."/>
            <person name="Raths R."/>
            <person name="Bucking H."/>
        </authorList>
    </citation>
    <scope>NUCLEOTIDE SEQUENCE [LARGE SCALE GENOMIC DNA]</scope>
    <source>
        <strain evidence="4 5">ONC3</strain>
    </source>
</reference>